<keyword evidence="5" id="KW-1185">Reference proteome</keyword>
<keyword evidence="1 2" id="KW-0597">Phosphoprotein</keyword>
<accession>A0ABD5YF46</accession>
<evidence type="ECO:0000313" key="4">
    <source>
        <dbReference type="EMBL" id="MFC7187865.1"/>
    </source>
</evidence>
<dbReference type="EMBL" id="JBHSZZ010000064">
    <property type="protein sequence ID" value="MFC7187865.1"/>
    <property type="molecule type" value="Genomic_DNA"/>
</dbReference>
<dbReference type="Pfam" id="PF00072">
    <property type="entry name" value="Response_reg"/>
    <property type="match status" value="1"/>
</dbReference>
<feature type="modified residue" description="4-aspartylphosphate" evidence="2">
    <location>
        <position position="272"/>
    </location>
</feature>
<dbReference type="SUPFAM" id="SSF52172">
    <property type="entry name" value="CheY-like"/>
    <property type="match status" value="1"/>
</dbReference>
<protein>
    <submittedName>
        <fullName evidence="4">Response regulator</fullName>
    </submittedName>
</protein>
<dbReference type="InterPro" id="IPR007381">
    <property type="entry name" value="CheF1/F2"/>
</dbReference>
<name>A0ABD5YF46_9EURY</name>
<evidence type="ECO:0000313" key="5">
    <source>
        <dbReference type="Proteomes" id="UP001596390"/>
    </source>
</evidence>
<evidence type="ECO:0000256" key="2">
    <source>
        <dbReference type="PROSITE-ProRule" id="PRU00169"/>
    </source>
</evidence>
<reference evidence="4 5" key="1">
    <citation type="journal article" date="2019" name="Int. J. Syst. Evol. Microbiol.">
        <title>The Global Catalogue of Microorganisms (GCM) 10K type strain sequencing project: providing services to taxonomists for standard genome sequencing and annotation.</title>
        <authorList>
            <consortium name="The Broad Institute Genomics Platform"/>
            <consortium name="The Broad Institute Genome Sequencing Center for Infectious Disease"/>
            <person name="Wu L."/>
            <person name="Ma J."/>
        </authorList>
    </citation>
    <scope>NUCLEOTIDE SEQUENCE [LARGE SCALE GENOMIC DNA]</scope>
    <source>
        <strain evidence="4 5">Q85</strain>
    </source>
</reference>
<dbReference type="InterPro" id="IPR050595">
    <property type="entry name" value="Bact_response_regulator"/>
</dbReference>
<proteinExistence type="predicted"/>
<dbReference type="Proteomes" id="UP001596390">
    <property type="component" value="Unassembled WGS sequence"/>
</dbReference>
<gene>
    <name evidence="4" type="ORF">ACFQMK_13455</name>
</gene>
<dbReference type="Pfam" id="PF04283">
    <property type="entry name" value="CheF-arch"/>
    <property type="match status" value="1"/>
</dbReference>
<comment type="caution">
    <text evidence="4">The sequence shown here is derived from an EMBL/GenBank/DDBJ whole genome shotgun (WGS) entry which is preliminary data.</text>
</comment>
<sequence length="341" mass="37563">MTDPIIADFGAVVGFSKSTSSETGRGRVAMTETELQVTTGDATHRIDVEDVFDIVRDVSGTAPPDSTETVTLAFDGGTDRGTLSVQADAATLVKFQRVLFKRLLIDTEVSVSHRGANDDTEERRPCRLRVSATEIRFEPADDGPRIAVQRDEVARFSLSGTEAPEVVLYLRAPDRVERVSVRFPSFRSLNLFGRYLRTDLLATDAIGSASQRESPIEVLLVDDDEQSRELTTVFLNEQSDRLSVTEAPNARAALDILSDDGRARTIDCVVSDFKMPVMDGIDFLNAVRDERPTLPFILYTGQGSERVAKKAILDDVTDYVEKDVGPGQYEVLAARIEKAVR</sequence>
<evidence type="ECO:0000256" key="1">
    <source>
        <dbReference type="ARBA" id="ARBA00022553"/>
    </source>
</evidence>
<dbReference type="PROSITE" id="PS50110">
    <property type="entry name" value="RESPONSE_REGULATORY"/>
    <property type="match status" value="1"/>
</dbReference>
<dbReference type="CDD" id="cd00156">
    <property type="entry name" value="REC"/>
    <property type="match status" value="1"/>
</dbReference>
<dbReference type="InterPro" id="IPR001789">
    <property type="entry name" value="Sig_transdc_resp-reg_receiver"/>
</dbReference>
<dbReference type="InterPro" id="IPR011006">
    <property type="entry name" value="CheY-like_superfamily"/>
</dbReference>
<organism evidence="4 5">
    <name type="scientific">Halorubrum yunnanense</name>
    <dbReference type="NCBI Taxonomy" id="1526162"/>
    <lineage>
        <taxon>Archaea</taxon>
        <taxon>Methanobacteriati</taxon>
        <taxon>Methanobacteriota</taxon>
        <taxon>Stenosarchaea group</taxon>
        <taxon>Halobacteria</taxon>
        <taxon>Halobacteriales</taxon>
        <taxon>Haloferacaceae</taxon>
        <taxon>Halorubrum</taxon>
    </lineage>
</organism>
<dbReference type="PANTHER" id="PTHR44591">
    <property type="entry name" value="STRESS RESPONSE REGULATOR PROTEIN 1"/>
    <property type="match status" value="1"/>
</dbReference>
<dbReference type="Gene3D" id="3.40.50.2300">
    <property type="match status" value="1"/>
</dbReference>
<feature type="domain" description="Response regulatory" evidence="3">
    <location>
        <begin position="217"/>
        <end position="337"/>
    </location>
</feature>
<dbReference type="RefSeq" id="WP_267665326.1">
    <property type="nucleotide sequence ID" value="NZ_JAODIX010000064.1"/>
</dbReference>
<evidence type="ECO:0000259" key="3">
    <source>
        <dbReference type="PROSITE" id="PS50110"/>
    </source>
</evidence>
<dbReference type="PANTHER" id="PTHR44591:SF3">
    <property type="entry name" value="RESPONSE REGULATORY DOMAIN-CONTAINING PROTEIN"/>
    <property type="match status" value="1"/>
</dbReference>
<dbReference type="SMART" id="SM00448">
    <property type="entry name" value="REC"/>
    <property type="match status" value="1"/>
</dbReference>
<dbReference type="AlphaFoldDB" id="A0ABD5YF46"/>